<name>A0A1M5ADB9_9THEO</name>
<organism evidence="1 2">
    <name type="scientific">Thermoanaerobacter uzonensis DSM 18761</name>
    <dbReference type="NCBI Taxonomy" id="1123369"/>
    <lineage>
        <taxon>Bacteria</taxon>
        <taxon>Bacillati</taxon>
        <taxon>Bacillota</taxon>
        <taxon>Clostridia</taxon>
        <taxon>Thermoanaerobacterales</taxon>
        <taxon>Thermoanaerobacteraceae</taxon>
        <taxon>Thermoanaerobacter</taxon>
    </lineage>
</organism>
<accession>A0A1M5ADB9</accession>
<dbReference type="Proteomes" id="UP000184127">
    <property type="component" value="Unassembled WGS sequence"/>
</dbReference>
<evidence type="ECO:0000313" key="1">
    <source>
        <dbReference type="EMBL" id="SHF28290.1"/>
    </source>
</evidence>
<proteinExistence type="predicted"/>
<keyword evidence="2" id="KW-1185">Reference proteome</keyword>
<dbReference type="EMBL" id="FQUR01000022">
    <property type="protein sequence ID" value="SHF28290.1"/>
    <property type="molecule type" value="Genomic_DNA"/>
</dbReference>
<reference evidence="2" key="1">
    <citation type="submission" date="2016-11" db="EMBL/GenBank/DDBJ databases">
        <authorList>
            <person name="Varghese N."/>
            <person name="Submissions S."/>
        </authorList>
    </citation>
    <scope>NUCLEOTIDE SEQUENCE [LARGE SCALE GENOMIC DNA]</scope>
    <source>
        <strain evidence="2">DSM 18761</strain>
    </source>
</reference>
<sequence>MKEKMNELEAMRNELAYRIKELENKKETDFITPEMILKIFEKDREIINSSKDPHEIKEVLKNYI</sequence>
<dbReference type="AlphaFoldDB" id="A0A1M5ADB9"/>
<gene>
    <name evidence="1" type="ORF">SAMN02745195_02269</name>
</gene>
<protein>
    <submittedName>
        <fullName evidence="1">Uncharacterized protein</fullName>
    </submittedName>
</protein>
<evidence type="ECO:0000313" key="2">
    <source>
        <dbReference type="Proteomes" id="UP000184127"/>
    </source>
</evidence>